<feature type="signal peptide" evidence="1">
    <location>
        <begin position="1"/>
        <end position="19"/>
    </location>
</feature>
<dbReference type="AlphaFoldDB" id="A0AAV2R775"/>
<sequence length="252" mass="27697">MVINIPIILCMSMMLTAIALPNICYHCTNDPQYEGELIYAYDPACGDLHYNGTRTNTDSTYDRCHTEIWNTGYISRGTFYGEFFEDGDCASYTSHVYCICTSAALCNTGTYCEQCDFPFTTLNTTTATTTATTASSTNSISTATSGESTTPPTEALSCYSCYDCPEVDANTHVVQNPSIASCVTTILLDVESRTVFRGDTHEDYEDGECRQYGGSLSCWCQSTLCNGQIVAKLLDLQRATQEEANILPYNTH</sequence>
<keyword evidence="1" id="KW-0732">Signal</keyword>
<evidence type="ECO:0000313" key="3">
    <source>
        <dbReference type="Proteomes" id="UP001497623"/>
    </source>
</evidence>
<feature type="chain" id="PRO_5043718825" evidence="1">
    <location>
        <begin position="20"/>
        <end position="252"/>
    </location>
</feature>
<keyword evidence="3" id="KW-1185">Reference proteome</keyword>
<evidence type="ECO:0000256" key="1">
    <source>
        <dbReference type="SAM" id="SignalP"/>
    </source>
</evidence>
<comment type="caution">
    <text evidence="2">The sequence shown here is derived from an EMBL/GenBank/DDBJ whole genome shotgun (WGS) entry which is preliminary data.</text>
</comment>
<evidence type="ECO:0000313" key="2">
    <source>
        <dbReference type="EMBL" id="CAL4114341.1"/>
    </source>
</evidence>
<proteinExistence type="predicted"/>
<dbReference type="EMBL" id="CAXKWB010015753">
    <property type="protein sequence ID" value="CAL4114341.1"/>
    <property type="molecule type" value="Genomic_DNA"/>
</dbReference>
<name>A0AAV2R775_MEGNR</name>
<gene>
    <name evidence="2" type="ORF">MNOR_LOCUS20400</name>
</gene>
<reference evidence="2 3" key="1">
    <citation type="submission" date="2024-05" db="EMBL/GenBank/DDBJ databases">
        <authorList>
            <person name="Wallberg A."/>
        </authorList>
    </citation>
    <scope>NUCLEOTIDE SEQUENCE [LARGE SCALE GENOMIC DNA]</scope>
</reference>
<accession>A0AAV2R775</accession>
<organism evidence="2 3">
    <name type="scientific">Meganyctiphanes norvegica</name>
    <name type="common">Northern krill</name>
    <name type="synonym">Thysanopoda norvegica</name>
    <dbReference type="NCBI Taxonomy" id="48144"/>
    <lineage>
        <taxon>Eukaryota</taxon>
        <taxon>Metazoa</taxon>
        <taxon>Ecdysozoa</taxon>
        <taxon>Arthropoda</taxon>
        <taxon>Crustacea</taxon>
        <taxon>Multicrustacea</taxon>
        <taxon>Malacostraca</taxon>
        <taxon>Eumalacostraca</taxon>
        <taxon>Eucarida</taxon>
        <taxon>Euphausiacea</taxon>
        <taxon>Euphausiidae</taxon>
        <taxon>Meganyctiphanes</taxon>
    </lineage>
</organism>
<protein>
    <submittedName>
        <fullName evidence="2">Uncharacterized protein</fullName>
    </submittedName>
</protein>
<dbReference type="Proteomes" id="UP001497623">
    <property type="component" value="Unassembled WGS sequence"/>
</dbReference>